<proteinExistence type="inferred from homology"/>
<keyword evidence="3 5" id="KW-0378">Hydrolase</keyword>
<evidence type="ECO:0000256" key="3">
    <source>
        <dbReference type="ARBA" id="ARBA00022801"/>
    </source>
</evidence>
<keyword evidence="4 5" id="KW-0720">Serine protease</keyword>
<dbReference type="InterPro" id="IPR000209">
    <property type="entry name" value="Peptidase_S8/S53_dom"/>
</dbReference>
<evidence type="ECO:0000256" key="4">
    <source>
        <dbReference type="ARBA" id="ARBA00022825"/>
    </source>
</evidence>
<name>A0ABR7GHU1_9FIRM</name>
<evidence type="ECO:0000313" key="7">
    <source>
        <dbReference type="EMBL" id="MBC5686856.1"/>
    </source>
</evidence>
<evidence type="ECO:0000256" key="2">
    <source>
        <dbReference type="ARBA" id="ARBA00022670"/>
    </source>
</evidence>
<dbReference type="PROSITE" id="PS00137">
    <property type="entry name" value="SUBTILASE_HIS"/>
    <property type="match status" value="1"/>
</dbReference>
<dbReference type="PANTHER" id="PTHR43806:SF11">
    <property type="entry name" value="CEREVISIN-RELATED"/>
    <property type="match status" value="1"/>
</dbReference>
<dbReference type="PROSITE" id="PS51892">
    <property type="entry name" value="SUBTILASE"/>
    <property type="match status" value="1"/>
</dbReference>
<keyword evidence="8" id="KW-1185">Reference proteome</keyword>
<feature type="active site" description="Charge relay system" evidence="5">
    <location>
        <position position="101"/>
    </location>
</feature>
<feature type="active site" description="Charge relay system" evidence="5">
    <location>
        <position position="503"/>
    </location>
</feature>
<dbReference type="EMBL" id="JACOPG010000003">
    <property type="protein sequence ID" value="MBC5686856.1"/>
    <property type="molecule type" value="Genomic_DNA"/>
</dbReference>
<feature type="domain" description="Peptidase S8/S53" evidence="6">
    <location>
        <begin position="92"/>
        <end position="281"/>
    </location>
</feature>
<keyword evidence="2 5" id="KW-0645">Protease</keyword>
<dbReference type="Gene3D" id="2.60.120.1290">
    <property type="match status" value="1"/>
</dbReference>
<dbReference type="InterPro" id="IPR022398">
    <property type="entry name" value="Peptidase_S8_His-AS"/>
</dbReference>
<dbReference type="PRINTS" id="PR00723">
    <property type="entry name" value="SUBTILISIN"/>
</dbReference>
<organism evidence="7 8">
    <name type="scientific">Roseburia lenta</name>
    <dbReference type="NCBI Taxonomy" id="2763061"/>
    <lineage>
        <taxon>Bacteria</taxon>
        <taxon>Bacillati</taxon>
        <taxon>Bacillota</taxon>
        <taxon>Clostridia</taxon>
        <taxon>Lachnospirales</taxon>
        <taxon>Lachnospiraceae</taxon>
        <taxon>Roseburia</taxon>
    </lineage>
</organism>
<accession>A0ABR7GHU1</accession>
<evidence type="ECO:0000256" key="1">
    <source>
        <dbReference type="ARBA" id="ARBA00011073"/>
    </source>
</evidence>
<dbReference type="SUPFAM" id="SSF52743">
    <property type="entry name" value="Subtilisin-like"/>
    <property type="match status" value="1"/>
</dbReference>
<dbReference type="InterPro" id="IPR023827">
    <property type="entry name" value="Peptidase_S8_Asp-AS"/>
</dbReference>
<dbReference type="InterPro" id="IPR036852">
    <property type="entry name" value="Peptidase_S8/S53_dom_sf"/>
</dbReference>
<dbReference type="PROSITE" id="PS00136">
    <property type="entry name" value="SUBTILASE_ASP"/>
    <property type="match status" value="1"/>
</dbReference>
<dbReference type="InterPro" id="IPR050131">
    <property type="entry name" value="Peptidase_S8_subtilisin-like"/>
</dbReference>
<dbReference type="Pfam" id="PF00082">
    <property type="entry name" value="Peptidase_S8"/>
    <property type="match status" value="2"/>
</dbReference>
<dbReference type="CDD" id="cd07478">
    <property type="entry name" value="Peptidases_S8_CspA-like"/>
    <property type="match status" value="1"/>
</dbReference>
<reference evidence="7 8" key="1">
    <citation type="submission" date="2020-08" db="EMBL/GenBank/DDBJ databases">
        <title>Genome public.</title>
        <authorList>
            <person name="Liu C."/>
            <person name="Sun Q."/>
        </authorList>
    </citation>
    <scope>NUCLEOTIDE SEQUENCE [LARGE SCALE GENOMIC DNA]</scope>
    <source>
        <strain evidence="7 8">NSJ-9</strain>
    </source>
</reference>
<evidence type="ECO:0000259" key="6">
    <source>
        <dbReference type="Pfam" id="PF00082"/>
    </source>
</evidence>
<dbReference type="InterPro" id="IPR015500">
    <property type="entry name" value="Peptidase_S8_subtilisin-rel"/>
</dbReference>
<gene>
    <name evidence="7" type="ORF">H8R94_09615</name>
</gene>
<dbReference type="Gene3D" id="3.40.50.200">
    <property type="entry name" value="Peptidase S8/S53 domain"/>
    <property type="match status" value="1"/>
</dbReference>
<feature type="active site" description="Charge relay system" evidence="5">
    <location>
        <position position="167"/>
    </location>
</feature>
<evidence type="ECO:0000256" key="5">
    <source>
        <dbReference type="PROSITE-ProRule" id="PRU01240"/>
    </source>
</evidence>
<comment type="caution">
    <text evidence="7">The sequence shown here is derived from an EMBL/GenBank/DDBJ whole genome shotgun (WGS) entry which is preliminary data.</text>
</comment>
<dbReference type="Proteomes" id="UP000643810">
    <property type="component" value="Unassembled WGS sequence"/>
</dbReference>
<comment type="similarity">
    <text evidence="1 5">Belongs to the peptidase S8 family.</text>
</comment>
<dbReference type="RefSeq" id="WP_186854530.1">
    <property type="nucleotide sequence ID" value="NZ_JACOPG010000003.1"/>
</dbReference>
<sequence>MNCYDMIYGNDYYDLIVRNTAYLPPLSDGICGLDVGNNYTILFVSRDRYPDFRVANYHYNAIPNCYQPLSMEALDAAGILQVRENPALGLDGKGVLIGFLDSGIDTTHPAFLDAAGESRIVAVWDQNYVEENEGTVRTADDLPQPYYGRVYGKDSLSVYGNRDATGHGTYVASVAAGSDVGDHSGAAPAADIAMVHLKEAKPYLRQYYFIPEDATCYAENDIMFGIQFLDELARMRGQALVICMSLGCGLSSHSGNNSLALYLNDLAVAYRRCVVTATGNLAAARKHFQGVFTAEDIEEGLGKKAYRQVEVVVEEDVCGFVMEQWCLAPARYEVAIVSPSGEVHPAVGIQTAGSQIYDFPLDGTTVEVDYSFPEATAGNQLIYYRFTKPAQGIWRIRVYSENGQPGEFHMYLPGQALTCGRIYFLASNPDTTIMNPANANRVLTIAGYNAVENAILLESGRGYTIDRRIKPDLAAPGYAVEGAVAGRGNFPAEARYERQTGTSGAVAIASGAAALYLQWCDRRQDTLVNTTQVKIFLIRGARAIPGDLYPNRQWGYGALDLYESFRRI</sequence>
<dbReference type="InterPro" id="IPR034045">
    <property type="entry name" value="Pep_S8_CspA-like"/>
</dbReference>
<evidence type="ECO:0000313" key="8">
    <source>
        <dbReference type="Proteomes" id="UP000643810"/>
    </source>
</evidence>
<dbReference type="PANTHER" id="PTHR43806">
    <property type="entry name" value="PEPTIDASE S8"/>
    <property type="match status" value="1"/>
</dbReference>
<protein>
    <submittedName>
        <fullName evidence="7">S8 family peptidase</fullName>
    </submittedName>
</protein>
<feature type="domain" description="Peptidase S8/S53" evidence="6">
    <location>
        <begin position="428"/>
        <end position="557"/>
    </location>
</feature>